<feature type="compositionally biased region" description="Polar residues" evidence="1">
    <location>
        <begin position="238"/>
        <end position="251"/>
    </location>
</feature>
<keyword evidence="2" id="KW-0732">Signal</keyword>
<evidence type="ECO:0000313" key="4">
    <source>
        <dbReference type="Proteomes" id="UP000438429"/>
    </source>
</evidence>
<feature type="signal peptide" evidence="2">
    <location>
        <begin position="1"/>
        <end position="33"/>
    </location>
</feature>
<comment type="caution">
    <text evidence="3">The sequence shown here is derived from an EMBL/GenBank/DDBJ whole genome shotgun (WGS) entry which is preliminary data.</text>
</comment>
<feature type="compositionally biased region" description="Basic and acidic residues" evidence="1">
    <location>
        <begin position="212"/>
        <end position="225"/>
    </location>
</feature>
<accession>A0A6A4TKU7</accession>
<feature type="region of interest" description="Disordered" evidence="1">
    <location>
        <begin position="49"/>
        <end position="121"/>
    </location>
</feature>
<sequence length="294" mass="32593">MWRRRGGGALRPDSNASWSLRVVSLLLFLPAAADSPLLVAGESLQALRGPVRGSGPPTHRGSGHHPAAADTTTTPDSSGRRRRHLDAEIREDPDHGARSVPGALPASPPPPPTQISRRSVADHRGRYAVQRKLLQSHSSSATRRFESTKEQFPQTHASRSTWSYFRLVAVSGVDQTGLRRPVSHVGPDQYQFTLKRPDRFSVPLRRVCEKLQEQRGGGRRDEAQERGLLSGEEMEGVPSSTAGSWRFQLPTQEVSARRERETVLRECEGKLNDVIVRGSKLTRTGFLIEAWLRP</sequence>
<dbReference type="EMBL" id="VEVO01000003">
    <property type="protein sequence ID" value="KAF0044250.1"/>
    <property type="molecule type" value="Genomic_DNA"/>
</dbReference>
<feature type="region of interest" description="Disordered" evidence="1">
    <location>
        <begin position="133"/>
        <end position="152"/>
    </location>
</feature>
<dbReference type="Proteomes" id="UP000438429">
    <property type="component" value="Unassembled WGS sequence"/>
</dbReference>
<organism evidence="3 4">
    <name type="scientific">Scophthalmus maximus</name>
    <name type="common">Turbot</name>
    <name type="synonym">Psetta maxima</name>
    <dbReference type="NCBI Taxonomy" id="52904"/>
    <lineage>
        <taxon>Eukaryota</taxon>
        <taxon>Metazoa</taxon>
        <taxon>Chordata</taxon>
        <taxon>Craniata</taxon>
        <taxon>Vertebrata</taxon>
        <taxon>Euteleostomi</taxon>
        <taxon>Actinopterygii</taxon>
        <taxon>Neopterygii</taxon>
        <taxon>Teleostei</taxon>
        <taxon>Neoteleostei</taxon>
        <taxon>Acanthomorphata</taxon>
        <taxon>Carangaria</taxon>
        <taxon>Pleuronectiformes</taxon>
        <taxon>Pleuronectoidei</taxon>
        <taxon>Scophthalmidae</taxon>
        <taxon>Scophthalmus</taxon>
    </lineage>
</organism>
<name>A0A6A4TKU7_SCOMX</name>
<reference evidence="3 4" key="1">
    <citation type="submission" date="2019-06" db="EMBL/GenBank/DDBJ databases">
        <title>Draft genomes of female and male turbot (Scophthalmus maximus).</title>
        <authorList>
            <person name="Xu H."/>
            <person name="Xu X.-W."/>
            <person name="Shao C."/>
            <person name="Chen S."/>
        </authorList>
    </citation>
    <scope>NUCLEOTIDE SEQUENCE [LARGE SCALE GENOMIC DNA]</scope>
    <source>
        <strain evidence="3">Ysfricsl-2016a</strain>
        <tissue evidence="3">Blood</tissue>
    </source>
</reference>
<gene>
    <name evidence="3" type="ORF">F2P81_003408</name>
</gene>
<dbReference type="AlphaFoldDB" id="A0A6A4TKU7"/>
<feature type="region of interest" description="Disordered" evidence="1">
    <location>
        <begin position="212"/>
        <end position="251"/>
    </location>
</feature>
<evidence type="ECO:0000256" key="1">
    <source>
        <dbReference type="SAM" id="MobiDB-lite"/>
    </source>
</evidence>
<feature type="compositionally biased region" description="Basic and acidic residues" evidence="1">
    <location>
        <begin position="85"/>
        <end position="97"/>
    </location>
</feature>
<feature type="compositionally biased region" description="Polar residues" evidence="1">
    <location>
        <begin position="133"/>
        <end position="142"/>
    </location>
</feature>
<evidence type="ECO:0000256" key="2">
    <source>
        <dbReference type="SAM" id="SignalP"/>
    </source>
</evidence>
<proteinExistence type="predicted"/>
<feature type="compositionally biased region" description="Low complexity" evidence="1">
    <location>
        <begin position="64"/>
        <end position="77"/>
    </location>
</feature>
<evidence type="ECO:0000313" key="3">
    <source>
        <dbReference type="EMBL" id="KAF0044250.1"/>
    </source>
</evidence>
<protein>
    <submittedName>
        <fullName evidence="3">Uncharacterized protein</fullName>
    </submittedName>
</protein>
<feature type="chain" id="PRO_5025360976" evidence="2">
    <location>
        <begin position="34"/>
        <end position="294"/>
    </location>
</feature>